<proteinExistence type="inferred from homology"/>
<evidence type="ECO:0000313" key="11">
    <source>
        <dbReference type="EMBL" id="MFD1066004.1"/>
    </source>
</evidence>
<keyword evidence="5 9" id="KW-0812">Transmembrane</keyword>
<evidence type="ECO:0000256" key="3">
    <source>
        <dbReference type="ARBA" id="ARBA00022449"/>
    </source>
</evidence>
<comment type="similarity">
    <text evidence="8">Belongs to the NhaC Na(+)/H(+) (TC 2.A.35) antiporter family.</text>
</comment>
<keyword evidence="7 9" id="KW-0472">Membrane</keyword>
<keyword evidence="6 9" id="KW-1133">Transmembrane helix</keyword>
<feature type="transmembrane region" description="Helical" evidence="9">
    <location>
        <begin position="438"/>
        <end position="460"/>
    </location>
</feature>
<feature type="transmembrane region" description="Helical" evidence="9">
    <location>
        <begin position="357"/>
        <end position="379"/>
    </location>
</feature>
<feature type="transmembrane region" description="Helical" evidence="9">
    <location>
        <begin position="195"/>
        <end position="217"/>
    </location>
</feature>
<evidence type="ECO:0000256" key="8">
    <source>
        <dbReference type="ARBA" id="ARBA00038435"/>
    </source>
</evidence>
<evidence type="ECO:0000259" key="10">
    <source>
        <dbReference type="Pfam" id="PF03553"/>
    </source>
</evidence>
<evidence type="ECO:0000256" key="5">
    <source>
        <dbReference type="ARBA" id="ARBA00022692"/>
    </source>
</evidence>
<keyword evidence="3" id="KW-0050">Antiport</keyword>
<reference evidence="12" key="1">
    <citation type="journal article" date="2019" name="Int. J. Syst. Evol. Microbiol.">
        <title>The Global Catalogue of Microorganisms (GCM) 10K type strain sequencing project: providing services to taxonomists for standard genome sequencing and annotation.</title>
        <authorList>
            <consortium name="The Broad Institute Genomics Platform"/>
            <consortium name="The Broad Institute Genome Sequencing Center for Infectious Disease"/>
            <person name="Wu L."/>
            <person name="Ma J."/>
        </authorList>
    </citation>
    <scope>NUCLEOTIDE SEQUENCE [LARGE SCALE GENOMIC DNA]</scope>
    <source>
        <strain evidence="12">CCUG 56608</strain>
    </source>
</reference>
<feature type="transmembrane region" description="Helical" evidence="9">
    <location>
        <begin position="237"/>
        <end position="255"/>
    </location>
</feature>
<comment type="subcellular location">
    <subcellularLocation>
        <location evidence="1">Cell membrane</location>
        <topology evidence="1">Multi-pass membrane protein</topology>
    </subcellularLocation>
</comment>
<protein>
    <submittedName>
        <fullName evidence="11">Na+/H+ antiporter NhaC</fullName>
    </submittedName>
</protein>
<evidence type="ECO:0000256" key="9">
    <source>
        <dbReference type="SAM" id="Phobius"/>
    </source>
</evidence>
<evidence type="ECO:0000313" key="12">
    <source>
        <dbReference type="Proteomes" id="UP001597041"/>
    </source>
</evidence>
<feature type="transmembrane region" description="Helical" evidence="9">
    <location>
        <begin position="313"/>
        <end position="336"/>
    </location>
</feature>
<name>A0ABW3NEF6_9BACI</name>
<evidence type="ECO:0000256" key="4">
    <source>
        <dbReference type="ARBA" id="ARBA00022475"/>
    </source>
</evidence>
<comment type="caution">
    <text evidence="11">The sequence shown here is derived from an EMBL/GenBank/DDBJ whole genome shotgun (WGS) entry which is preliminary data.</text>
</comment>
<feature type="domain" description="Na+/H+ antiporter NhaC-like C-terminal" evidence="10">
    <location>
        <begin position="163"/>
        <end position="457"/>
    </location>
</feature>
<gene>
    <name evidence="11" type="primary">nhaC</name>
    <name evidence="11" type="ORF">ACFQ19_08200</name>
</gene>
<accession>A0ABW3NEF6</accession>
<evidence type="ECO:0000256" key="2">
    <source>
        <dbReference type="ARBA" id="ARBA00022448"/>
    </source>
</evidence>
<feature type="transmembrane region" description="Helical" evidence="9">
    <location>
        <begin position="12"/>
        <end position="32"/>
    </location>
</feature>
<dbReference type="EMBL" id="JBHTKK010000008">
    <property type="protein sequence ID" value="MFD1066004.1"/>
    <property type="molecule type" value="Genomic_DNA"/>
</dbReference>
<sequence>MKSPKKEARIPNGLEIIGMLLVFTAIMLLSIMVFEIPVAMALILVWTFMILFGLYLGNNYDSLQEGIQEGISKGLQGVLILITVGALIGTWIIGGIVPTLIYYGTNFIHPSIFLFAAMILCMVTSIATGTSWGTLGTAGIAMMGVAQSFGIPLPLAAGALISGAFMGDKISPLSDTTVLTSSLSNVDIIKHIKSMFYVTIPAFVITSILFIIVGFFYVDGSVSMVQAEETQAALQEFFNIQWYMLIPALIVIVLLMMKKPSVPTIAFGALLGSIWAVLFQEKSINESFMAIYEGYSAESNYLIINELLNRGGIMFMLDVILIILLALGLGGLMDKIGILQVLTNIMSSWINKRKGRLTTATMSTALFGTAFGGSTYVGIITGSKITEKNYEEMKIDKTVLSRNTEAGATVTSPLFPWVDGGVFVSAVLGVSTLSYLPFAWYNLLVIFISIVYGYTGLFMWNTNEVNQTDNEMQNVTEETEKVNIN</sequence>
<dbReference type="Pfam" id="PF03553">
    <property type="entry name" value="Na_H_antiporter"/>
    <property type="match status" value="1"/>
</dbReference>
<feature type="transmembrane region" description="Helical" evidence="9">
    <location>
        <begin position="262"/>
        <end position="279"/>
    </location>
</feature>
<dbReference type="NCBIfam" id="TIGR00931">
    <property type="entry name" value="antiport_nhaC"/>
    <property type="match status" value="1"/>
</dbReference>
<keyword evidence="12" id="KW-1185">Reference proteome</keyword>
<dbReference type="InterPro" id="IPR052180">
    <property type="entry name" value="NhaC_Na-H+_Antiporter"/>
</dbReference>
<feature type="transmembrane region" description="Helical" evidence="9">
    <location>
        <begin position="107"/>
        <end position="127"/>
    </location>
</feature>
<dbReference type="PANTHER" id="PTHR33451:SF3">
    <property type="entry name" value="MALATE-2H(+)_NA(+)-LACTATE ANTIPORTER"/>
    <property type="match status" value="1"/>
</dbReference>
<dbReference type="Proteomes" id="UP001597041">
    <property type="component" value="Unassembled WGS sequence"/>
</dbReference>
<keyword evidence="2" id="KW-0813">Transport</keyword>
<feature type="transmembrane region" description="Helical" evidence="9">
    <location>
        <begin position="38"/>
        <end position="57"/>
    </location>
</feature>
<dbReference type="RefSeq" id="WP_379591595.1">
    <property type="nucleotide sequence ID" value="NZ_JBHTKK010000008.1"/>
</dbReference>
<organism evidence="11 12">
    <name type="scientific">Oceanobacillus locisalsi</name>
    <dbReference type="NCBI Taxonomy" id="546107"/>
    <lineage>
        <taxon>Bacteria</taxon>
        <taxon>Bacillati</taxon>
        <taxon>Bacillota</taxon>
        <taxon>Bacilli</taxon>
        <taxon>Bacillales</taxon>
        <taxon>Bacillaceae</taxon>
        <taxon>Oceanobacillus</taxon>
    </lineage>
</organism>
<evidence type="ECO:0000256" key="6">
    <source>
        <dbReference type="ARBA" id="ARBA00022989"/>
    </source>
</evidence>
<dbReference type="InterPro" id="IPR004770">
    <property type="entry name" value="Na/H_antiport_NhaC"/>
</dbReference>
<dbReference type="InterPro" id="IPR018461">
    <property type="entry name" value="Na/H_Antiport_NhaC-like_C"/>
</dbReference>
<dbReference type="PANTHER" id="PTHR33451">
    <property type="entry name" value="MALATE-2H(+)/NA(+)-LACTATE ANTIPORTER"/>
    <property type="match status" value="1"/>
</dbReference>
<keyword evidence="4" id="KW-1003">Cell membrane</keyword>
<evidence type="ECO:0000256" key="7">
    <source>
        <dbReference type="ARBA" id="ARBA00023136"/>
    </source>
</evidence>
<feature type="transmembrane region" description="Helical" evidence="9">
    <location>
        <begin position="78"/>
        <end position="101"/>
    </location>
</feature>
<evidence type="ECO:0000256" key="1">
    <source>
        <dbReference type="ARBA" id="ARBA00004651"/>
    </source>
</evidence>